<dbReference type="Pfam" id="PF14947">
    <property type="entry name" value="HTH_45"/>
    <property type="match status" value="1"/>
</dbReference>
<name>A0A7C4B9R9_THEPE</name>
<dbReference type="InterPro" id="IPR038723">
    <property type="entry name" value="ArnR1-like_HTH"/>
</dbReference>
<dbReference type="EMBL" id="DTFI01000041">
    <property type="protein sequence ID" value="HGI43018.1"/>
    <property type="molecule type" value="Genomic_DNA"/>
</dbReference>
<dbReference type="Gene3D" id="1.10.10.10">
    <property type="entry name" value="Winged helix-like DNA-binding domain superfamily/Winged helix DNA-binding domain"/>
    <property type="match status" value="1"/>
</dbReference>
<evidence type="ECO:0000259" key="1">
    <source>
        <dbReference type="Pfam" id="PF14947"/>
    </source>
</evidence>
<dbReference type="AlphaFoldDB" id="A0A7C4B9R9"/>
<reference evidence="2" key="1">
    <citation type="journal article" date="2020" name="mSystems">
        <title>Genome- and Community-Level Interaction Insights into Carbon Utilization and Element Cycling Functions of Hydrothermarchaeota in Hydrothermal Sediment.</title>
        <authorList>
            <person name="Zhou Z."/>
            <person name="Liu Y."/>
            <person name="Xu W."/>
            <person name="Pan J."/>
            <person name="Luo Z.H."/>
            <person name="Li M."/>
        </authorList>
    </citation>
    <scope>NUCLEOTIDE SEQUENCE [LARGE SCALE GENOMIC DNA]</scope>
    <source>
        <strain evidence="2">SpSt-735</strain>
    </source>
</reference>
<sequence>MGRRILAHKPAEHSSPHVHCDQRGWRLHVLAQEDGCASRGCFLLHASLRNSTRAVAPVGRRALLHTLQGDVLPRAHDATSAGNRGVKGLSARRSRLRIIAEILKVVEREGEANVSKILLEANLSYARLAKYLDELVGKGFLQRVTDEREVKFRLTRKGQEFLREFRRIEQLAEAFGIEL</sequence>
<organism evidence="2">
    <name type="scientific">Thermofilum pendens</name>
    <dbReference type="NCBI Taxonomy" id="2269"/>
    <lineage>
        <taxon>Archaea</taxon>
        <taxon>Thermoproteota</taxon>
        <taxon>Thermoprotei</taxon>
        <taxon>Thermofilales</taxon>
        <taxon>Thermofilaceae</taxon>
        <taxon>Thermofilum</taxon>
    </lineage>
</organism>
<proteinExistence type="predicted"/>
<protein>
    <recommendedName>
        <fullName evidence="1">ArnR1-like winged helix-turn-helix domain-containing protein</fullName>
    </recommendedName>
</protein>
<comment type="caution">
    <text evidence="2">The sequence shown here is derived from an EMBL/GenBank/DDBJ whole genome shotgun (WGS) entry which is preliminary data.</text>
</comment>
<dbReference type="SUPFAM" id="SSF46785">
    <property type="entry name" value="Winged helix' DNA-binding domain"/>
    <property type="match status" value="1"/>
</dbReference>
<dbReference type="InterPro" id="IPR036390">
    <property type="entry name" value="WH_DNA-bd_sf"/>
</dbReference>
<evidence type="ECO:0000313" key="2">
    <source>
        <dbReference type="EMBL" id="HGI43018.1"/>
    </source>
</evidence>
<dbReference type="InterPro" id="IPR036388">
    <property type="entry name" value="WH-like_DNA-bd_sf"/>
</dbReference>
<gene>
    <name evidence="2" type="ORF">ENV17_01350</name>
</gene>
<accession>A0A7C4B9R9</accession>
<feature type="domain" description="ArnR1-like winged helix-turn-helix" evidence="1">
    <location>
        <begin position="92"/>
        <end position="172"/>
    </location>
</feature>